<dbReference type="GO" id="GO:0009252">
    <property type="term" value="P:peptidoglycan biosynthetic process"/>
    <property type="evidence" value="ECO:0007669"/>
    <property type="project" value="UniProtKB-UniRule"/>
</dbReference>
<dbReference type="eggNOG" id="COG1181">
    <property type="taxonomic scope" value="Bacteria"/>
</dbReference>
<dbReference type="Proteomes" id="UP000006875">
    <property type="component" value="Chromosome"/>
</dbReference>
<evidence type="ECO:0000256" key="4">
    <source>
        <dbReference type="ARBA" id="ARBA00022598"/>
    </source>
</evidence>
<gene>
    <name evidence="10" type="primary">ddl</name>
    <name evidence="15" type="ordered locus">Ilyop_1852</name>
</gene>
<dbReference type="Pfam" id="PF07478">
    <property type="entry name" value="Dala_Dala_lig_C"/>
    <property type="match status" value="1"/>
</dbReference>
<dbReference type="EMBL" id="CP002281">
    <property type="protein sequence ID" value="ADO83623.1"/>
    <property type="molecule type" value="Genomic_DNA"/>
</dbReference>
<dbReference type="PANTHER" id="PTHR23132:SF23">
    <property type="entry name" value="D-ALANINE--D-ALANINE LIGASE B"/>
    <property type="match status" value="1"/>
</dbReference>
<keyword evidence="12" id="KW-0479">Metal-binding</keyword>
<dbReference type="InterPro" id="IPR000291">
    <property type="entry name" value="D-Ala_lig_Van_CS"/>
</dbReference>
<dbReference type="STRING" id="572544.Ilyop_1852"/>
<dbReference type="OrthoDB" id="9813261at2"/>
<dbReference type="UniPathway" id="UPA00219"/>
<dbReference type="InterPro" id="IPR005905">
    <property type="entry name" value="D_ala_D_ala"/>
</dbReference>
<keyword evidence="8 10" id="KW-0573">Peptidoglycan synthesis</keyword>
<dbReference type="GO" id="GO:0008360">
    <property type="term" value="P:regulation of cell shape"/>
    <property type="evidence" value="ECO:0007669"/>
    <property type="project" value="UniProtKB-KW"/>
</dbReference>
<dbReference type="RefSeq" id="WP_013388285.1">
    <property type="nucleotide sequence ID" value="NC_014632.1"/>
</dbReference>
<evidence type="ECO:0000256" key="1">
    <source>
        <dbReference type="ARBA" id="ARBA00004496"/>
    </source>
</evidence>
<evidence type="ECO:0000256" key="7">
    <source>
        <dbReference type="ARBA" id="ARBA00022960"/>
    </source>
</evidence>
<keyword evidence="6 13" id="KW-0067">ATP-binding</keyword>
<evidence type="ECO:0000313" key="15">
    <source>
        <dbReference type="EMBL" id="ADO83623.1"/>
    </source>
</evidence>
<dbReference type="PROSITE" id="PS00844">
    <property type="entry name" value="DALA_DALA_LIGASE_2"/>
    <property type="match status" value="1"/>
</dbReference>
<feature type="domain" description="ATP-grasp" evidence="14">
    <location>
        <begin position="79"/>
        <end position="284"/>
    </location>
</feature>
<feature type="active site" evidence="11">
    <location>
        <position position="13"/>
    </location>
</feature>
<comment type="function">
    <text evidence="10">Cell wall formation.</text>
</comment>
<dbReference type="InterPro" id="IPR013815">
    <property type="entry name" value="ATP_grasp_subdomain_1"/>
</dbReference>
<feature type="binding site" evidence="12">
    <location>
        <position position="251"/>
    </location>
    <ligand>
        <name>Mg(2+)</name>
        <dbReference type="ChEBI" id="CHEBI:18420"/>
        <label>2</label>
    </ligand>
</feature>
<dbReference type="GO" id="GO:0071555">
    <property type="term" value="P:cell wall organization"/>
    <property type="evidence" value="ECO:0007669"/>
    <property type="project" value="UniProtKB-KW"/>
</dbReference>
<keyword evidence="9 10" id="KW-0961">Cell wall biogenesis/degradation</keyword>
<evidence type="ECO:0000256" key="10">
    <source>
        <dbReference type="HAMAP-Rule" id="MF_00047"/>
    </source>
</evidence>
<dbReference type="InterPro" id="IPR011095">
    <property type="entry name" value="Dala_Dala_lig_C"/>
</dbReference>
<dbReference type="AlphaFoldDB" id="E3H9U4"/>
<feature type="binding site" evidence="12">
    <location>
        <position position="239"/>
    </location>
    <ligand>
        <name>Mg(2+)</name>
        <dbReference type="ChEBI" id="CHEBI:18420"/>
        <label>1</label>
    </ligand>
</feature>
<dbReference type="SUPFAM" id="SSF56059">
    <property type="entry name" value="Glutathione synthetase ATP-binding domain-like"/>
    <property type="match status" value="1"/>
</dbReference>
<dbReference type="GO" id="GO:0005524">
    <property type="term" value="F:ATP binding"/>
    <property type="evidence" value="ECO:0007669"/>
    <property type="project" value="UniProtKB-UniRule"/>
</dbReference>
<comment type="pathway">
    <text evidence="10">Cell wall biogenesis; peptidoglycan biosynthesis.</text>
</comment>
<dbReference type="InterPro" id="IPR016185">
    <property type="entry name" value="PreATP-grasp_dom_sf"/>
</dbReference>
<dbReference type="GO" id="GO:0005737">
    <property type="term" value="C:cytoplasm"/>
    <property type="evidence" value="ECO:0007669"/>
    <property type="project" value="UniProtKB-SubCell"/>
</dbReference>
<dbReference type="PROSITE" id="PS00843">
    <property type="entry name" value="DALA_DALA_LIGASE_1"/>
    <property type="match status" value="1"/>
</dbReference>
<evidence type="ECO:0000256" key="5">
    <source>
        <dbReference type="ARBA" id="ARBA00022741"/>
    </source>
</evidence>
<evidence type="ECO:0000256" key="11">
    <source>
        <dbReference type="PIRSR" id="PIRSR039102-1"/>
    </source>
</evidence>
<protein>
    <recommendedName>
        <fullName evidence="10">D-alanine--D-alanine ligase</fullName>
        <ecNumber evidence="10">6.3.2.4</ecNumber>
    </recommendedName>
    <alternativeName>
        <fullName evidence="10">D-Ala-D-Ala ligase</fullName>
    </alternativeName>
    <alternativeName>
        <fullName evidence="10">D-alanylalanine synthetase</fullName>
    </alternativeName>
</protein>
<comment type="catalytic activity">
    <reaction evidence="10">
        <text>2 D-alanine + ATP = D-alanyl-D-alanine + ADP + phosphate + H(+)</text>
        <dbReference type="Rhea" id="RHEA:11224"/>
        <dbReference type="ChEBI" id="CHEBI:15378"/>
        <dbReference type="ChEBI" id="CHEBI:30616"/>
        <dbReference type="ChEBI" id="CHEBI:43474"/>
        <dbReference type="ChEBI" id="CHEBI:57416"/>
        <dbReference type="ChEBI" id="CHEBI:57822"/>
        <dbReference type="ChEBI" id="CHEBI:456216"/>
        <dbReference type="EC" id="6.3.2.4"/>
    </reaction>
</comment>
<comment type="subcellular location">
    <subcellularLocation>
        <location evidence="1 10">Cytoplasm</location>
    </subcellularLocation>
</comment>
<dbReference type="EC" id="6.3.2.4" evidence="10"/>
<sequence>MKIAVFMGGVSSEREISLRTGKAILESLIRQGYDAYGVDLKEDNLLTAFTENEYDLAYLALHGEFGEDGRIQAVLDIIKKPYTGSGVTPSAIAMDKNMTKIIAEKAGIRIPKSYRDKSEIISFPVVVKPTTEGSSVGLYICNSIEEVEKAEKNLMGKSLLIEEFVSGEELTVGVLNGEPLGVLKISPKSGLYDFQSKYTVGMTEYEYPAKVSPKVYEEAMIFSKKIHQELGLSGVSRSDFILKDDKIYFLEVNTCPGMTETSLVPKLATLKGYTFDDLVKKIIQ</sequence>
<dbReference type="Pfam" id="PF01820">
    <property type="entry name" value="Dala_Dala_lig_N"/>
    <property type="match status" value="1"/>
</dbReference>
<evidence type="ECO:0000256" key="2">
    <source>
        <dbReference type="ARBA" id="ARBA00010871"/>
    </source>
</evidence>
<dbReference type="Gene3D" id="3.30.1490.20">
    <property type="entry name" value="ATP-grasp fold, A domain"/>
    <property type="match status" value="1"/>
</dbReference>
<proteinExistence type="inferred from homology"/>
<evidence type="ECO:0000256" key="13">
    <source>
        <dbReference type="PROSITE-ProRule" id="PRU00409"/>
    </source>
</evidence>
<comment type="similarity">
    <text evidence="2 10">Belongs to the D-alanine--D-alanine ligase family.</text>
</comment>
<evidence type="ECO:0000256" key="12">
    <source>
        <dbReference type="PIRSR" id="PIRSR039102-3"/>
    </source>
</evidence>
<dbReference type="InterPro" id="IPR011761">
    <property type="entry name" value="ATP-grasp"/>
</dbReference>
<dbReference type="PANTHER" id="PTHR23132">
    <property type="entry name" value="D-ALANINE--D-ALANINE LIGASE"/>
    <property type="match status" value="1"/>
</dbReference>
<comment type="cofactor">
    <cofactor evidence="12">
        <name>Mg(2+)</name>
        <dbReference type="ChEBI" id="CHEBI:18420"/>
    </cofactor>
    <cofactor evidence="12">
        <name>Mn(2+)</name>
        <dbReference type="ChEBI" id="CHEBI:29035"/>
    </cofactor>
    <text evidence="12">Binds 2 magnesium or manganese ions per subunit.</text>
</comment>
<keyword evidence="16" id="KW-1185">Reference proteome</keyword>
<keyword evidence="4 10" id="KW-0436">Ligase</keyword>
<evidence type="ECO:0000256" key="9">
    <source>
        <dbReference type="ARBA" id="ARBA00023316"/>
    </source>
</evidence>
<feature type="binding site" evidence="12">
    <location>
        <position position="251"/>
    </location>
    <ligand>
        <name>Mg(2+)</name>
        <dbReference type="ChEBI" id="CHEBI:18420"/>
        <label>1</label>
    </ligand>
</feature>
<evidence type="ECO:0000256" key="3">
    <source>
        <dbReference type="ARBA" id="ARBA00022490"/>
    </source>
</evidence>
<dbReference type="PIRSF" id="PIRSF039102">
    <property type="entry name" value="Ddl/VanB"/>
    <property type="match status" value="1"/>
</dbReference>
<reference evidence="15 16" key="1">
    <citation type="journal article" date="2010" name="Stand. Genomic Sci.">
        <title>Complete genome sequence of Ilyobacter polytropus type strain (CuHbu1).</title>
        <authorList>
            <person name="Sikorski J."/>
            <person name="Chertkov O."/>
            <person name="Lapidus A."/>
            <person name="Nolan M."/>
            <person name="Lucas S."/>
            <person name="Del Rio T.G."/>
            <person name="Tice H."/>
            <person name="Cheng J.F."/>
            <person name="Tapia R."/>
            <person name="Han C."/>
            <person name="Goodwin L."/>
            <person name="Pitluck S."/>
            <person name="Liolios K."/>
            <person name="Ivanova N."/>
            <person name="Mavromatis K."/>
            <person name="Mikhailova N."/>
            <person name="Pati A."/>
            <person name="Chen A."/>
            <person name="Palaniappan K."/>
            <person name="Land M."/>
            <person name="Hauser L."/>
            <person name="Chang Y.J."/>
            <person name="Jeffries C.D."/>
            <person name="Brambilla E."/>
            <person name="Yasawong M."/>
            <person name="Rohde M."/>
            <person name="Pukall R."/>
            <person name="Spring S."/>
            <person name="Goker M."/>
            <person name="Woyke T."/>
            <person name="Bristow J."/>
            <person name="Eisen J.A."/>
            <person name="Markowitz V."/>
            <person name="Hugenholtz P."/>
            <person name="Kyrpides N.C."/>
            <person name="Klenk H.P."/>
        </authorList>
    </citation>
    <scope>NUCLEOTIDE SEQUENCE [LARGE SCALE GENOMIC DNA]</scope>
    <source>
        <strain evidence="16">ATCC 51220 / DSM 2926 / LMG 16218 / CuHBu1</strain>
    </source>
</reference>
<keyword evidence="12" id="KW-0464">Manganese</keyword>
<evidence type="ECO:0000256" key="8">
    <source>
        <dbReference type="ARBA" id="ARBA00022984"/>
    </source>
</evidence>
<dbReference type="HOGENOM" id="CLU_039268_1_1_0"/>
<dbReference type="GO" id="GO:0046872">
    <property type="term" value="F:metal ion binding"/>
    <property type="evidence" value="ECO:0007669"/>
    <property type="project" value="UniProtKB-KW"/>
</dbReference>
<dbReference type="NCBIfam" id="NF002378">
    <property type="entry name" value="PRK01372.1"/>
    <property type="match status" value="1"/>
</dbReference>
<name>E3H9U4_ILYPC</name>
<keyword evidence="12" id="KW-0460">Magnesium</keyword>
<dbReference type="InterPro" id="IPR011127">
    <property type="entry name" value="Dala_Dala_lig_N"/>
</dbReference>
<dbReference type="Gene3D" id="3.30.470.20">
    <property type="entry name" value="ATP-grasp fold, B domain"/>
    <property type="match status" value="1"/>
</dbReference>
<dbReference type="NCBIfam" id="TIGR01205">
    <property type="entry name" value="D_ala_D_alaTIGR"/>
    <property type="match status" value="1"/>
</dbReference>
<feature type="active site" evidence="11">
    <location>
        <position position="262"/>
    </location>
</feature>
<dbReference type="Gene3D" id="3.40.50.20">
    <property type="match status" value="1"/>
</dbReference>
<organism evidence="15 16">
    <name type="scientific">Ilyobacter polytropus (strain ATCC 51220 / DSM 2926 / LMG 16218 / CuHBu1)</name>
    <dbReference type="NCBI Taxonomy" id="572544"/>
    <lineage>
        <taxon>Bacteria</taxon>
        <taxon>Fusobacteriati</taxon>
        <taxon>Fusobacteriota</taxon>
        <taxon>Fusobacteriia</taxon>
        <taxon>Fusobacteriales</taxon>
        <taxon>Fusobacteriaceae</taxon>
        <taxon>Ilyobacter</taxon>
    </lineage>
</organism>
<evidence type="ECO:0000256" key="6">
    <source>
        <dbReference type="ARBA" id="ARBA00022840"/>
    </source>
</evidence>
<feature type="binding site" evidence="12">
    <location>
        <position position="253"/>
    </location>
    <ligand>
        <name>Mg(2+)</name>
        <dbReference type="ChEBI" id="CHEBI:18420"/>
        <label>2</label>
    </ligand>
</feature>
<feature type="active site" evidence="11">
    <location>
        <position position="134"/>
    </location>
</feature>
<dbReference type="KEGG" id="ipo:Ilyop_1852"/>
<dbReference type="PROSITE" id="PS50975">
    <property type="entry name" value="ATP_GRASP"/>
    <property type="match status" value="1"/>
</dbReference>
<evidence type="ECO:0000313" key="16">
    <source>
        <dbReference type="Proteomes" id="UP000006875"/>
    </source>
</evidence>
<keyword evidence="5 13" id="KW-0547">Nucleotide-binding</keyword>
<dbReference type="SUPFAM" id="SSF52440">
    <property type="entry name" value="PreATP-grasp domain"/>
    <property type="match status" value="1"/>
</dbReference>
<keyword evidence="3 10" id="KW-0963">Cytoplasm</keyword>
<dbReference type="GO" id="GO:0008716">
    <property type="term" value="F:D-alanine-D-alanine ligase activity"/>
    <property type="evidence" value="ECO:0007669"/>
    <property type="project" value="UniProtKB-UniRule"/>
</dbReference>
<evidence type="ECO:0000259" key="14">
    <source>
        <dbReference type="PROSITE" id="PS50975"/>
    </source>
</evidence>
<accession>E3H9U4</accession>
<keyword evidence="7 10" id="KW-0133">Cell shape</keyword>
<dbReference type="HAMAP" id="MF_00047">
    <property type="entry name" value="Dala_Dala_lig"/>
    <property type="match status" value="1"/>
</dbReference>